<dbReference type="Proteomes" id="UP000236291">
    <property type="component" value="Unassembled WGS sequence"/>
</dbReference>
<dbReference type="AlphaFoldDB" id="A0A2K3JVG6"/>
<proteinExistence type="predicted"/>
<comment type="caution">
    <text evidence="2">The sequence shown here is derived from an EMBL/GenBank/DDBJ whole genome shotgun (WGS) entry which is preliminary data.</text>
</comment>
<accession>A0A2K3JVG6</accession>
<feature type="signal peptide" evidence="1">
    <location>
        <begin position="1"/>
        <end position="26"/>
    </location>
</feature>
<evidence type="ECO:0000256" key="1">
    <source>
        <dbReference type="SAM" id="SignalP"/>
    </source>
</evidence>
<organism evidence="2 3">
    <name type="scientific">Trifolium pratense</name>
    <name type="common">Red clover</name>
    <dbReference type="NCBI Taxonomy" id="57577"/>
    <lineage>
        <taxon>Eukaryota</taxon>
        <taxon>Viridiplantae</taxon>
        <taxon>Streptophyta</taxon>
        <taxon>Embryophyta</taxon>
        <taxon>Tracheophyta</taxon>
        <taxon>Spermatophyta</taxon>
        <taxon>Magnoliopsida</taxon>
        <taxon>eudicotyledons</taxon>
        <taxon>Gunneridae</taxon>
        <taxon>Pentapetalae</taxon>
        <taxon>rosids</taxon>
        <taxon>fabids</taxon>
        <taxon>Fabales</taxon>
        <taxon>Fabaceae</taxon>
        <taxon>Papilionoideae</taxon>
        <taxon>50 kb inversion clade</taxon>
        <taxon>NPAAA clade</taxon>
        <taxon>Hologalegina</taxon>
        <taxon>IRL clade</taxon>
        <taxon>Trifolieae</taxon>
        <taxon>Trifolium</taxon>
    </lineage>
</organism>
<reference evidence="2 3" key="2">
    <citation type="journal article" date="2017" name="Front. Plant Sci.">
        <title>Gene Classification and Mining of Molecular Markers Useful in Red Clover (Trifolium pratense) Breeding.</title>
        <authorList>
            <person name="Istvanek J."/>
            <person name="Dluhosova J."/>
            <person name="Dluhos P."/>
            <person name="Patkova L."/>
            <person name="Nedelnik J."/>
            <person name="Repkova J."/>
        </authorList>
    </citation>
    <scope>NUCLEOTIDE SEQUENCE [LARGE SCALE GENOMIC DNA]</scope>
    <source>
        <strain evidence="3">cv. Tatra</strain>
        <tissue evidence="2">Young leaves</tissue>
    </source>
</reference>
<name>A0A2K3JVG6_TRIPR</name>
<gene>
    <name evidence="2" type="ORF">L195_g050687</name>
</gene>
<reference evidence="2 3" key="1">
    <citation type="journal article" date="2014" name="Am. J. Bot.">
        <title>Genome assembly and annotation for red clover (Trifolium pratense; Fabaceae).</title>
        <authorList>
            <person name="Istvanek J."/>
            <person name="Jaros M."/>
            <person name="Krenek A."/>
            <person name="Repkova J."/>
        </authorList>
    </citation>
    <scope>NUCLEOTIDE SEQUENCE [LARGE SCALE GENOMIC DNA]</scope>
    <source>
        <strain evidence="3">cv. Tatra</strain>
        <tissue evidence="2">Young leaves</tissue>
    </source>
</reference>
<evidence type="ECO:0000313" key="3">
    <source>
        <dbReference type="Proteomes" id="UP000236291"/>
    </source>
</evidence>
<sequence length="46" mass="5168">MELNKKAIMKLALLLFLLGFTATVEARFDRASFITQVLSNGDTTYD</sequence>
<dbReference type="EMBL" id="ASHM01077610">
    <property type="protein sequence ID" value="PNX57998.1"/>
    <property type="molecule type" value="Genomic_DNA"/>
</dbReference>
<feature type="non-terminal residue" evidence="2">
    <location>
        <position position="46"/>
    </location>
</feature>
<evidence type="ECO:0000313" key="2">
    <source>
        <dbReference type="EMBL" id="PNX57998.1"/>
    </source>
</evidence>
<keyword evidence="1" id="KW-0732">Signal</keyword>
<feature type="chain" id="PRO_5014381014" evidence="1">
    <location>
        <begin position="27"/>
        <end position="46"/>
    </location>
</feature>
<protein>
    <submittedName>
        <fullName evidence="2">BBI inhibitor</fullName>
    </submittedName>
</protein>